<feature type="compositionally biased region" description="Pro residues" evidence="1">
    <location>
        <begin position="51"/>
        <end position="64"/>
    </location>
</feature>
<sequence>MGQWDMSRPVSPLRLPVYANDSNLTLVPSFTTLPPRIWTTTTSVETLGTATPPPPPPAPAPAPRPSTTTTTADDDEHFWSQDLVSFILALLLVTCLVMGSVLLFLFVTQREVGPVADVFVYIIMGLMLALVVAIGYHIGYVSYVRGRRARRTVGGDNLTGIAVA</sequence>
<organism evidence="3 4">
    <name type="scientific">Chaetomidium leptoderma</name>
    <dbReference type="NCBI Taxonomy" id="669021"/>
    <lineage>
        <taxon>Eukaryota</taxon>
        <taxon>Fungi</taxon>
        <taxon>Dikarya</taxon>
        <taxon>Ascomycota</taxon>
        <taxon>Pezizomycotina</taxon>
        <taxon>Sordariomycetes</taxon>
        <taxon>Sordariomycetidae</taxon>
        <taxon>Sordariales</taxon>
        <taxon>Chaetomiaceae</taxon>
        <taxon>Chaetomidium</taxon>
    </lineage>
</organism>
<evidence type="ECO:0000313" key="4">
    <source>
        <dbReference type="Proteomes" id="UP001302745"/>
    </source>
</evidence>
<evidence type="ECO:0000256" key="1">
    <source>
        <dbReference type="SAM" id="MobiDB-lite"/>
    </source>
</evidence>
<proteinExistence type="predicted"/>
<reference evidence="3" key="2">
    <citation type="submission" date="2023-05" db="EMBL/GenBank/DDBJ databases">
        <authorList>
            <consortium name="Lawrence Berkeley National Laboratory"/>
            <person name="Steindorff A."/>
            <person name="Hensen N."/>
            <person name="Bonometti L."/>
            <person name="Westerberg I."/>
            <person name="Brannstrom I.O."/>
            <person name="Guillou S."/>
            <person name="Cros-Aarteil S."/>
            <person name="Calhoun S."/>
            <person name="Haridas S."/>
            <person name="Kuo A."/>
            <person name="Mondo S."/>
            <person name="Pangilinan J."/>
            <person name="Riley R."/>
            <person name="Labutti K."/>
            <person name="Andreopoulos B."/>
            <person name="Lipzen A."/>
            <person name="Chen C."/>
            <person name="Yanf M."/>
            <person name="Daum C."/>
            <person name="Ng V."/>
            <person name="Clum A."/>
            <person name="Ohm R."/>
            <person name="Martin F."/>
            <person name="Silar P."/>
            <person name="Natvig D."/>
            <person name="Lalanne C."/>
            <person name="Gautier V."/>
            <person name="Ament-Velasquez S.L."/>
            <person name="Kruys A."/>
            <person name="Hutchinson M.I."/>
            <person name="Powell A.J."/>
            <person name="Barry K."/>
            <person name="Miller A.N."/>
            <person name="Grigoriev I.V."/>
            <person name="Debuchy R."/>
            <person name="Gladieux P."/>
            <person name="Thoren M.H."/>
            <person name="Johannesson H."/>
        </authorList>
    </citation>
    <scope>NUCLEOTIDE SEQUENCE</scope>
    <source>
        <strain evidence="3">CBS 538.74</strain>
    </source>
</reference>
<feature type="transmembrane region" description="Helical" evidence="2">
    <location>
        <begin position="118"/>
        <end position="141"/>
    </location>
</feature>
<comment type="caution">
    <text evidence="3">The sequence shown here is derived from an EMBL/GenBank/DDBJ whole genome shotgun (WGS) entry which is preliminary data.</text>
</comment>
<name>A0AAN6ZXS9_9PEZI</name>
<reference evidence="3" key="1">
    <citation type="journal article" date="2023" name="Mol. Phylogenet. Evol.">
        <title>Genome-scale phylogeny and comparative genomics of the fungal order Sordariales.</title>
        <authorList>
            <person name="Hensen N."/>
            <person name="Bonometti L."/>
            <person name="Westerberg I."/>
            <person name="Brannstrom I.O."/>
            <person name="Guillou S."/>
            <person name="Cros-Aarteil S."/>
            <person name="Calhoun S."/>
            <person name="Haridas S."/>
            <person name="Kuo A."/>
            <person name="Mondo S."/>
            <person name="Pangilinan J."/>
            <person name="Riley R."/>
            <person name="LaButti K."/>
            <person name="Andreopoulos B."/>
            <person name="Lipzen A."/>
            <person name="Chen C."/>
            <person name="Yan M."/>
            <person name="Daum C."/>
            <person name="Ng V."/>
            <person name="Clum A."/>
            <person name="Steindorff A."/>
            <person name="Ohm R.A."/>
            <person name="Martin F."/>
            <person name="Silar P."/>
            <person name="Natvig D.O."/>
            <person name="Lalanne C."/>
            <person name="Gautier V."/>
            <person name="Ament-Velasquez S.L."/>
            <person name="Kruys A."/>
            <person name="Hutchinson M.I."/>
            <person name="Powell A.J."/>
            <person name="Barry K."/>
            <person name="Miller A.N."/>
            <person name="Grigoriev I.V."/>
            <person name="Debuchy R."/>
            <person name="Gladieux P."/>
            <person name="Hiltunen Thoren M."/>
            <person name="Johannesson H."/>
        </authorList>
    </citation>
    <scope>NUCLEOTIDE SEQUENCE</scope>
    <source>
        <strain evidence="3">CBS 538.74</strain>
    </source>
</reference>
<protein>
    <recommendedName>
        <fullName evidence="5">Transmembrane protein</fullName>
    </recommendedName>
</protein>
<dbReference type="Proteomes" id="UP001302745">
    <property type="component" value="Unassembled WGS sequence"/>
</dbReference>
<evidence type="ECO:0000313" key="3">
    <source>
        <dbReference type="EMBL" id="KAK4154807.1"/>
    </source>
</evidence>
<feature type="region of interest" description="Disordered" evidence="1">
    <location>
        <begin position="45"/>
        <end position="73"/>
    </location>
</feature>
<gene>
    <name evidence="3" type="ORF">C8A00DRAFT_32403</name>
</gene>
<evidence type="ECO:0008006" key="5">
    <source>
        <dbReference type="Google" id="ProtNLM"/>
    </source>
</evidence>
<feature type="transmembrane region" description="Helical" evidence="2">
    <location>
        <begin position="83"/>
        <end position="106"/>
    </location>
</feature>
<dbReference type="EMBL" id="MU856902">
    <property type="protein sequence ID" value="KAK4154807.1"/>
    <property type="molecule type" value="Genomic_DNA"/>
</dbReference>
<accession>A0AAN6ZXS9</accession>
<keyword evidence="2" id="KW-1133">Transmembrane helix</keyword>
<dbReference type="AlphaFoldDB" id="A0AAN6ZXS9"/>
<keyword evidence="4" id="KW-1185">Reference proteome</keyword>
<keyword evidence="2" id="KW-0472">Membrane</keyword>
<evidence type="ECO:0000256" key="2">
    <source>
        <dbReference type="SAM" id="Phobius"/>
    </source>
</evidence>
<keyword evidence="2" id="KW-0812">Transmembrane</keyword>